<evidence type="ECO:0000313" key="2">
    <source>
        <dbReference type="EMBL" id="PRO66345.1"/>
    </source>
</evidence>
<name>A0A2P6MJ99_ALKUR</name>
<proteinExistence type="predicted"/>
<comment type="caution">
    <text evidence="2">The sequence shown here is derived from an EMBL/GenBank/DDBJ whole genome shotgun (WGS) entry which is preliminary data.</text>
</comment>
<gene>
    <name evidence="2" type="ORF">C6I21_05955</name>
</gene>
<dbReference type="AlphaFoldDB" id="A0A2P6MJ99"/>
<protein>
    <submittedName>
        <fullName evidence="2">Uncharacterized protein</fullName>
    </submittedName>
</protein>
<sequence>MAKKHLYTLVLLVSVAVHVVLLQWTIEAYLGHEWTRVYTLTLIAAGTTLATAACTIGWYRAEYRAAPRHQEGSR</sequence>
<reference evidence="2 3" key="1">
    <citation type="submission" date="2018-03" db="EMBL/GenBank/DDBJ databases">
        <title>Bacillus urumqiensis sp. nov., a moderately haloalkaliphilic bacterium isolated from a salt lake.</title>
        <authorList>
            <person name="Zhao B."/>
            <person name="Liao Z."/>
        </authorList>
    </citation>
    <scope>NUCLEOTIDE SEQUENCE [LARGE SCALE GENOMIC DNA]</scope>
    <source>
        <strain evidence="2 3">BZ-SZ-XJ18</strain>
    </source>
</reference>
<evidence type="ECO:0000256" key="1">
    <source>
        <dbReference type="SAM" id="Phobius"/>
    </source>
</evidence>
<keyword evidence="1" id="KW-0812">Transmembrane</keyword>
<dbReference type="RefSeq" id="WP_105958535.1">
    <property type="nucleotide sequence ID" value="NZ_PVNS01000004.1"/>
</dbReference>
<accession>A0A2P6MJ99</accession>
<dbReference type="EMBL" id="PVNS01000004">
    <property type="protein sequence ID" value="PRO66345.1"/>
    <property type="molecule type" value="Genomic_DNA"/>
</dbReference>
<keyword evidence="1" id="KW-0472">Membrane</keyword>
<organism evidence="2 3">
    <name type="scientific">Alkalicoccus urumqiensis</name>
    <name type="common">Bacillus urumqiensis</name>
    <dbReference type="NCBI Taxonomy" id="1548213"/>
    <lineage>
        <taxon>Bacteria</taxon>
        <taxon>Bacillati</taxon>
        <taxon>Bacillota</taxon>
        <taxon>Bacilli</taxon>
        <taxon>Bacillales</taxon>
        <taxon>Bacillaceae</taxon>
        <taxon>Alkalicoccus</taxon>
    </lineage>
</organism>
<feature type="transmembrane region" description="Helical" evidence="1">
    <location>
        <begin position="38"/>
        <end position="59"/>
    </location>
</feature>
<dbReference type="Proteomes" id="UP000243650">
    <property type="component" value="Unassembled WGS sequence"/>
</dbReference>
<evidence type="ECO:0000313" key="3">
    <source>
        <dbReference type="Proteomes" id="UP000243650"/>
    </source>
</evidence>
<keyword evidence="1" id="KW-1133">Transmembrane helix</keyword>
<keyword evidence="3" id="KW-1185">Reference proteome</keyword>